<organism evidence="1">
    <name type="scientific">Variovorax paradoxus</name>
    <dbReference type="NCBI Taxonomy" id="34073"/>
    <lineage>
        <taxon>Bacteria</taxon>
        <taxon>Pseudomonadati</taxon>
        <taxon>Pseudomonadota</taxon>
        <taxon>Betaproteobacteria</taxon>
        <taxon>Burkholderiales</taxon>
        <taxon>Comamonadaceae</taxon>
        <taxon>Variovorax</taxon>
    </lineage>
</organism>
<evidence type="ECO:0008006" key="2">
    <source>
        <dbReference type="Google" id="ProtNLM"/>
    </source>
</evidence>
<evidence type="ECO:0000313" key="1">
    <source>
        <dbReference type="EMBL" id="CAA2103367.1"/>
    </source>
</evidence>
<reference evidence="1" key="1">
    <citation type="submission" date="2019-12" db="EMBL/GenBank/DDBJ databases">
        <authorList>
            <person name="Cremers G."/>
        </authorList>
    </citation>
    <scope>NUCLEOTIDE SEQUENCE</scope>
    <source>
        <strain evidence="1">Vvax</strain>
    </source>
</reference>
<dbReference type="AlphaFoldDB" id="A0A679J4D1"/>
<dbReference type="PANTHER" id="PTHR38588">
    <property type="entry name" value="BLL0334 PROTEIN"/>
    <property type="match status" value="1"/>
</dbReference>
<dbReference type="PANTHER" id="PTHR38588:SF1">
    <property type="entry name" value="BLL0334 PROTEIN"/>
    <property type="match status" value="1"/>
</dbReference>
<dbReference type="RefSeq" id="WP_339089895.1">
    <property type="nucleotide sequence ID" value="NZ_LR743507.1"/>
</dbReference>
<dbReference type="Gene3D" id="3.30.530.20">
    <property type="match status" value="1"/>
</dbReference>
<sequence length="219" mass="22371">MEMLGNRHLGVTQQQAWEALNDPETLKKCIPGCDKFELTGDNTYSVALAVKIGPVSAKFNGKVVLSDIVAPDGYKLSFEGQGGVAGFAKGSSSVTLKPVAAAPAAAAAAETEADAAVAHEAEAASPPAAGCELDYTVQAQVGGKIAQLGQRLIDGAAKSTADDFFKRFEAEMQSRYGPPPASVAEVGESPAEKAGMMSGLMKKMGLGKKDDPAAPGDAG</sequence>
<protein>
    <recommendedName>
        <fullName evidence="2">Carbon monoxide dehydrogenase</fullName>
    </recommendedName>
</protein>
<accession>A0A679J4D1</accession>
<dbReference type="Pfam" id="PF06240">
    <property type="entry name" value="COXG"/>
    <property type="match status" value="2"/>
</dbReference>
<dbReference type="SUPFAM" id="SSF55961">
    <property type="entry name" value="Bet v1-like"/>
    <property type="match status" value="1"/>
</dbReference>
<dbReference type="InterPro" id="IPR023393">
    <property type="entry name" value="START-like_dom_sf"/>
</dbReference>
<dbReference type="CDD" id="cd05018">
    <property type="entry name" value="CoxG"/>
    <property type="match status" value="1"/>
</dbReference>
<gene>
    <name evidence="1" type="ORF">VVAX_02225</name>
</gene>
<dbReference type="EMBL" id="LR743507">
    <property type="protein sequence ID" value="CAA2103367.1"/>
    <property type="molecule type" value="Genomic_DNA"/>
</dbReference>
<name>A0A679J4D1_VARPD</name>
<proteinExistence type="predicted"/>
<dbReference type="InterPro" id="IPR010419">
    <property type="entry name" value="CO_DH_gsu"/>
</dbReference>